<evidence type="ECO:0000259" key="2">
    <source>
        <dbReference type="PROSITE" id="PS50943"/>
    </source>
</evidence>
<dbReference type="InterPro" id="IPR010982">
    <property type="entry name" value="Lambda_DNA-bd_dom_sf"/>
</dbReference>
<dbReference type="PROSITE" id="PS50943">
    <property type="entry name" value="HTH_CROC1"/>
    <property type="match status" value="1"/>
</dbReference>
<dbReference type="CDD" id="cd00093">
    <property type="entry name" value="HTH_XRE"/>
    <property type="match status" value="1"/>
</dbReference>
<comment type="similarity">
    <text evidence="1">Belongs to the short-chain fatty acyl-CoA assimilation regulator (ScfR) family.</text>
</comment>
<dbReference type="InterPro" id="IPR010359">
    <property type="entry name" value="IrrE_HExxH"/>
</dbReference>
<dbReference type="Proteomes" id="UP000195981">
    <property type="component" value="Unassembled WGS sequence"/>
</dbReference>
<dbReference type="SMART" id="SM00530">
    <property type="entry name" value="HTH_XRE"/>
    <property type="match status" value="1"/>
</dbReference>
<dbReference type="Gene3D" id="1.10.260.40">
    <property type="entry name" value="lambda repressor-like DNA-binding domains"/>
    <property type="match status" value="1"/>
</dbReference>
<proteinExistence type="inferred from homology"/>
<accession>A0A1X6X5I1</accession>
<evidence type="ECO:0000313" key="4">
    <source>
        <dbReference type="Proteomes" id="UP000195981"/>
    </source>
</evidence>
<dbReference type="RefSeq" id="WP_087104812.1">
    <property type="nucleotide sequence ID" value="NZ_FWFG01000095.1"/>
</dbReference>
<gene>
    <name evidence="3" type="ORF">FM110_11010</name>
</gene>
<feature type="domain" description="HTH cro/C1-type" evidence="2">
    <location>
        <begin position="13"/>
        <end position="67"/>
    </location>
</feature>
<dbReference type="Pfam" id="PF01381">
    <property type="entry name" value="HTH_3"/>
    <property type="match status" value="1"/>
</dbReference>
<dbReference type="OrthoDB" id="9794834at2"/>
<sequence length="371" mass="40767">MATVTPQQLGERIQEQRIRRGFSQSELADLVSLERSVISKLESGQRRVSALELSDIAEALSVRMAVFFEEPTPALVAHRSSQGLDTADTTIDALLADLADEVEFVQSLGALTLPSAEGHWPVPSSRKDAEQLAVQVRSQLGVEPGAPLLDLPRRFAELGLLVMSRDLGQDVADAGTILLRQGGVTLVNSGMKLGRRRLAAAHELGHYLVGDQYTVDYRVSEGRGDVESRLDAFARALLLPAASVTSDWKRLAERSGVRAAAVILASRYRVDMSTLARRLSDVEIVDSSEAAQVRNTVTTRTDMIEYDAFLADDELAGTTQPAIFQRAVLRLVRDQKISPERAVQLLWDLVDQSELPAPAQRDENEIWRFTS</sequence>
<evidence type="ECO:0000313" key="3">
    <source>
        <dbReference type="EMBL" id="SLM94174.1"/>
    </source>
</evidence>
<dbReference type="AlphaFoldDB" id="A0A1X6X5I1"/>
<name>A0A1X6X5I1_9MICO</name>
<dbReference type="Pfam" id="PF06114">
    <property type="entry name" value="Peptidase_M78"/>
    <property type="match status" value="1"/>
</dbReference>
<dbReference type="InterPro" id="IPR001387">
    <property type="entry name" value="Cro/C1-type_HTH"/>
</dbReference>
<protein>
    <submittedName>
        <fullName evidence="3">Transcriptional regulator</fullName>
    </submittedName>
</protein>
<dbReference type="EMBL" id="FWFG01000095">
    <property type="protein sequence ID" value="SLM94174.1"/>
    <property type="molecule type" value="Genomic_DNA"/>
</dbReference>
<keyword evidence="4" id="KW-1185">Reference proteome</keyword>
<dbReference type="GO" id="GO:0003677">
    <property type="term" value="F:DNA binding"/>
    <property type="evidence" value="ECO:0007669"/>
    <property type="project" value="InterPro"/>
</dbReference>
<dbReference type="Gene3D" id="1.10.10.2910">
    <property type="match status" value="1"/>
</dbReference>
<organism evidence="3 4">
    <name type="scientific">Brachybacterium nesterenkovii</name>
    <dbReference type="NCBI Taxonomy" id="47847"/>
    <lineage>
        <taxon>Bacteria</taxon>
        <taxon>Bacillati</taxon>
        <taxon>Actinomycetota</taxon>
        <taxon>Actinomycetes</taxon>
        <taxon>Micrococcales</taxon>
        <taxon>Dermabacteraceae</taxon>
        <taxon>Brachybacterium</taxon>
    </lineage>
</organism>
<dbReference type="PANTHER" id="PTHR43236:SF1">
    <property type="entry name" value="BLL7220 PROTEIN"/>
    <property type="match status" value="1"/>
</dbReference>
<dbReference type="PANTHER" id="PTHR43236">
    <property type="entry name" value="ANTITOXIN HIGA1"/>
    <property type="match status" value="1"/>
</dbReference>
<dbReference type="SUPFAM" id="SSF47413">
    <property type="entry name" value="lambda repressor-like DNA-binding domains"/>
    <property type="match status" value="1"/>
</dbReference>
<reference evidence="3 4" key="1">
    <citation type="submission" date="2017-02" db="EMBL/GenBank/DDBJ databases">
        <authorList>
            <person name="Peterson S.W."/>
        </authorList>
    </citation>
    <scope>NUCLEOTIDE SEQUENCE [LARGE SCALE GENOMIC DNA]</scope>
    <source>
        <strain evidence="3 4">CIP104813</strain>
    </source>
</reference>
<evidence type="ECO:0000256" key="1">
    <source>
        <dbReference type="ARBA" id="ARBA00007227"/>
    </source>
</evidence>
<dbReference type="InterPro" id="IPR052345">
    <property type="entry name" value="Rad_response_metalloprotease"/>
</dbReference>